<protein>
    <submittedName>
        <fullName evidence="4">T9SS type A sorting domain-containing protein</fullName>
    </submittedName>
</protein>
<evidence type="ECO:0000259" key="3">
    <source>
        <dbReference type="Pfam" id="PF24595"/>
    </source>
</evidence>
<feature type="domain" description="Photosynthesis system II assembly factor Ycf48/Hcf136-like" evidence="2">
    <location>
        <begin position="41"/>
        <end position="261"/>
    </location>
</feature>
<dbReference type="OrthoDB" id="1524003at2"/>
<dbReference type="Proteomes" id="UP000321907">
    <property type="component" value="Unassembled WGS sequence"/>
</dbReference>
<dbReference type="InterPro" id="IPR047589">
    <property type="entry name" value="DUF11_rpt"/>
</dbReference>
<dbReference type="NCBIfam" id="TIGR04183">
    <property type="entry name" value="Por_Secre_tail"/>
    <property type="match status" value="1"/>
</dbReference>
<dbReference type="InterPro" id="IPR028203">
    <property type="entry name" value="PSII_CF48-like_dom"/>
</dbReference>
<accession>A0A5C7FCC3</accession>
<gene>
    <name evidence="4" type="ORF">FUA23_15110</name>
</gene>
<evidence type="ECO:0000313" key="5">
    <source>
        <dbReference type="Proteomes" id="UP000321907"/>
    </source>
</evidence>
<dbReference type="Pfam" id="PF24595">
    <property type="entry name" value="DUF7619"/>
    <property type="match status" value="1"/>
</dbReference>
<dbReference type="Pfam" id="PF14870">
    <property type="entry name" value="PSII_BNR"/>
    <property type="match status" value="1"/>
</dbReference>
<dbReference type="InterPro" id="IPR055353">
    <property type="entry name" value="DUF7619"/>
</dbReference>
<sequence>MRTFTLFILLQICLSPVLSAQWEAIDNPAGVTARNIVDLGERLLIATPDGLYQSTDSGENWTRVFTGALERGLVSDLIADGENAIVRVENVETGEYQILTTNNGGAAWRHVTLSPSINSLYRGMIYNGETILYRSSQQTYVSYDGGVNWTSLLNNFPAIPGVFYSKDGTLYVTTTNGKLFRSDDPQNEGWEESPFPLASSSSSVDLMVSGDTLLTAVFNGPVYYSHDGGQSWAEATGVTEFDPNYEGFWQSGDTFYTTNDGDLYHSLDGGITWAATTGNRDYLSDVQPVENGLMLIRSSKVYLSEDEGLTLTEKITGFDGSTIYNWQAQGNGITYFDEDGHLFHATLNDRIFSTDSSLEFQLTRMDEMLAAPDDYVYYVGEYFSTSQTSNVVRISPSGEQTEIYTANNQPWLASDHLEYADEKLFYFGNAGMRAFSADHGETWNQPTDLNTRGYSDYARFGNAVFTITGNLIERKLDGEDEWVDVSSESPMAGIDLGTRSNACRLISTNEALFALLSPGEQESYRIFVSNDGGDTWQETATSLPEIIYPVNNAPPGVKEIVSIGGYHIMAARDVGVAVSADQGLSWTIYNDGLPTDRVEELQIVNGVVVISTYRNGFWQLNPANIQLRGVAGMVYFDENRNGAADADEPGIPNVKMLLENGEDLAFTDNTGNYKMLFRNDGAFGPEIDNPYFVVEPASRNTSDGGPQDFGLQLTEDVNDLKVSLTTDNVHRPGFSNRYYVRYENLAAASGEVSLTVMFDPLLIYDGASLAPDEVVGNTLTFNLGELAPLATGQIVLDFTVPRTAVLGTVISSVATISSAEDTEFAPEDNTSELTDALVGSYDPNDITVDETILAPSMASAGQVLNYRIRFQNTGTYPAETVVVRNDIDPGLLLGSIKDIATSHSYEIEVENDRTLAFVFNNIMLADSSRDEAASHGYITYSILVDEDVAVGDSILNQAAIYFDYNDPIITNEVATVIEIPIATRDPAVQLAGLLYPNPIRRGESLSFRIDSPAGTLTVCDQLGRRVKHLSVFHPNTQQLTTRDWEPGVYFINFASSAGRAGMKVIVK</sequence>
<feature type="chain" id="PRO_5022866539" evidence="1">
    <location>
        <begin position="21"/>
        <end position="1067"/>
    </location>
</feature>
<proteinExistence type="predicted"/>
<name>A0A5C7FCC3_9BACT</name>
<dbReference type="Gene3D" id="2.130.10.10">
    <property type="entry name" value="YVTN repeat-like/Quinoprotein amine dehydrogenase"/>
    <property type="match status" value="3"/>
</dbReference>
<reference evidence="4 5" key="1">
    <citation type="submission" date="2019-08" db="EMBL/GenBank/DDBJ databases">
        <title>Lewinella sp. strain SSH13 Genome sequencing and assembly.</title>
        <authorList>
            <person name="Kim I."/>
        </authorList>
    </citation>
    <scope>NUCLEOTIDE SEQUENCE [LARGE SCALE GENOMIC DNA]</scope>
    <source>
        <strain evidence="4 5">SSH13</strain>
    </source>
</reference>
<dbReference type="RefSeq" id="WP_147931595.1">
    <property type="nucleotide sequence ID" value="NZ_VOXD01000024.1"/>
</dbReference>
<dbReference type="NCBIfam" id="TIGR01451">
    <property type="entry name" value="B_ant_repeat"/>
    <property type="match status" value="1"/>
</dbReference>
<dbReference type="InterPro" id="IPR015943">
    <property type="entry name" value="WD40/YVTN_repeat-like_dom_sf"/>
</dbReference>
<organism evidence="4 5">
    <name type="scientific">Neolewinella aurantiaca</name>
    <dbReference type="NCBI Taxonomy" id="2602767"/>
    <lineage>
        <taxon>Bacteria</taxon>
        <taxon>Pseudomonadati</taxon>
        <taxon>Bacteroidota</taxon>
        <taxon>Saprospiria</taxon>
        <taxon>Saprospirales</taxon>
        <taxon>Lewinellaceae</taxon>
        <taxon>Neolewinella</taxon>
    </lineage>
</organism>
<dbReference type="Gene3D" id="2.60.40.10">
    <property type="entry name" value="Immunoglobulins"/>
    <property type="match status" value="1"/>
</dbReference>
<dbReference type="InterPro" id="IPR013783">
    <property type="entry name" value="Ig-like_fold"/>
</dbReference>
<keyword evidence="5" id="KW-1185">Reference proteome</keyword>
<feature type="signal peptide" evidence="1">
    <location>
        <begin position="1"/>
        <end position="20"/>
    </location>
</feature>
<evidence type="ECO:0000313" key="4">
    <source>
        <dbReference type="EMBL" id="TXF88307.1"/>
    </source>
</evidence>
<dbReference type="EMBL" id="VOXD01000024">
    <property type="protein sequence ID" value="TXF88307.1"/>
    <property type="molecule type" value="Genomic_DNA"/>
</dbReference>
<keyword evidence="1" id="KW-0732">Signal</keyword>
<comment type="caution">
    <text evidence="4">The sequence shown here is derived from an EMBL/GenBank/DDBJ whole genome shotgun (WGS) entry which is preliminary data.</text>
</comment>
<dbReference type="InterPro" id="IPR026444">
    <property type="entry name" value="Secre_tail"/>
</dbReference>
<feature type="domain" description="DUF7619" evidence="3">
    <location>
        <begin position="842"/>
        <end position="975"/>
    </location>
</feature>
<dbReference type="SUPFAM" id="SSF110296">
    <property type="entry name" value="Oligoxyloglucan reducing end-specific cellobiohydrolase"/>
    <property type="match status" value="3"/>
</dbReference>
<dbReference type="AlphaFoldDB" id="A0A5C7FCC3"/>
<dbReference type="CDD" id="cd15482">
    <property type="entry name" value="Sialidase_non-viral"/>
    <property type="match status" value="2"/>
</dbReference>
<evidence type="ECO:0000259" key="2">
    <source>
        <dbReference type="Pfam" id="PF14870"/>
    </source>
</evidence>
<evidence type="ECO:0000256" key="1">
    <source>
        <dbReference type="SAM" id="SignalP"/>
    </source>
</evidence>